<dbReference type="SUPFAM" id="SSF52972">
    <property type="entry name" value="ITPase-like"/>
    <property type="match status" value="1"/>
</dbReference>
<evidence type="ECO:0000256" key="1">
    <source>
        <dbReference type="ARBA" id="ARBA00008023"/>
    </source>
</evidence>
<comment type="caution">
    <text evidence="3">The sequence shown here is derived from an EMBL/GenBank/DDBJ whole genome shotgun (WGS) entry which is preliminary data.</text>
</comment>
<dbReference type="EMBL" id="BDUF01000014">
    <property type="protein sequence ID" value="GAX89041.1"/>
    <property type="molecule type" value="Genomic_DNA"/>
</dbReference>
<dbReference type="PANTHER" id="PTHR11067:SF9">
    <property type="entry name" value="INOSINE TRIPHOSPHATE PYROPHOSPHATASE"/>
    <property type="match status" value="1"/>
</dbReference>
<evidence type="ECO:0000256" key="2">
    <source>
        <dbReference type="ARBA" id="ARBA00022801"/>
    </source>
</evidence>
<evidence type="ECO:0000313" key="4">
    <source>
        <dbReference type="Proteomes" id="UP000217785"/>
    </source>
</evidence>
<dbReference type="InterPro" id="IPR029001">
    <property type="entry name" value="ITPase-like_fam"/>
</dbReference>
<name>A0A292YJF8_9BACL</name>
<dbReference type="GO" id="GO:0009143">
    <property type="term" value="P:nucleoside triphosphate catabolic process"/>
    <property type="evidence" value="ECO:0007669"/>
    <property type="project" value="InterPro"/>
</dbReference>
<dbReference type="GO" id="GO:0047429">
    <property type="term" value="F:nucleoside triphosphate diphosphatase activity"/>
    <property type="evidence" value="ECO:0007669"/>
    <property type="project" value="InterPro"/>
</dbReference>
<reference evidence="4" key="1">
    <citation type="submission" date="2017-07" db="EMBL/GenBank/DDBJ databases">
        <title>Draft genome sequence of Effusibacillus lacus strain skLN1.</title>
        <authorList>
            <person name="Watanabe M."/>
            <person name="Kojima H."/>
            <person name="Fukui M."/>
        </authorList>
    </citation>
    <scope>NUCLEOTIDE SEQUENCE [LARGE SCALE GENOMIC DNA]</scope>
    <source>
        <strain evidence="4">skLN1</strain>
    </source>
</reference>
<dbReference type="AlphaFoldDB" id="A0A292YJF8"/>
<organism evidence="3 4">
    <name type="scientific">Effusibacillus lacus</name>
    <dbReference type="NCBI Taxonomy" id="1348429"/>
    <lineage>
        <taxon>Bacteria</taxon>
        <taxon>Bacillati</taxon>
        <taxon>Bacillota</taxon>
        <taxon>Bacilli</taxon>
        <taxon>Bacillales</taxon>
        <taxon>Alicyclobacillaceae</taxon>
        <taxon>Effusibacillus</taxon>
    </lineage>
</organism>
<gene>
    <name evidence="3" type="ORF">EFBL_0655</name>
</gene>
<dbReference type="CDD" id="cd00515">
    <property type="entry name" value="HAM1"/>
    <property type="match status" value="1"/>
</dbReference>
<dbReference type="Pfam" id="PF01725">
    <property type="entry name" value="Ham1p_like"/>
    <property type="match status" value="1"/>
</dbReference>
<dbReference type="Gene3D" id="3.90.950.10">
    <property type="match status" value="1"/>
</dbReference>
<keyword evidence="2" id="KW-0378">Hydrolase</keyword>
<accession>A0A292YJF8</accession>
<keyword evidence="4" id="KW-1185">Reference proteome</keyword>
<dbReference type="RefSeq" id="WP_096180738.1">
    <property type="nucleotide sequence ID" value="NZ_BDUF01000014.1"/>
</dbReference>
<evidence type="ECO:0000313" key="3">
    <source>
        <dbReference type="EMBL" id="GAX89041.1"/>
    </source>
</evidence>
<protein>
    <submittedName>
        <fullName evidence="3">Non-canonical purine NTP pyrophosphatase</fullName>
    </submittedName>
</protein>
<proteinExistence type="inferred from homology"/>
<dbReference type="PANTHER" id="PTHR11067">
    <property type="entry name" value="INOSINE TRIPHOSPHATE PYROPHOSPHATASE/HAM1 PROTEIN"/>
    <property type="match status" value="1"/>
</dbReference>
<comment type="similarity">
    <text evidence="1">Belongs to the HAM1 NTPase family.</text>
</comment>
<dbReference type="InterPro" id="IPR002637">
    <property type="entry name" value="RdgB/HAM1"/>
</dbReference>
<dbReference type="GO" id="GO:0005829">
    <property type="term" value="C:cytosol"/>
    <property type="evidence" value="ECO:0007669"/>
    <property type="project" value="TreeGrafter"/>
</dbReference>
<dbReference type="Proteomes" id="UP000217785">
    <property type="component" value="Unassembled WGS sequence"/>
</dbReference>
<sequence length="196" mass="21220">MELILATWNESKKKWLQQGMADLPLSTRILLPGEVEDVEETGSTFAENALLKARAVGHRPDAIVVAEDSGLCVDALNGFPGVRTARWAPGTDNDRSALLLKKLQDVPPGKRTAAFCSAAAVLFPDGREAVYEGRLDGQIALYAVGELSDGYDRIFQLSGGLTIAQLGREKVEPVDHRRQALAKLATGIRQWLGGRV</sequence>
<dbReference type="OrthoDB" id="2848448at2"/>